<proteinExistence type="predicted"/>
<protein>
    <submittedName>
        <fullName evidence="1">Uncharacterized protein</fullName>
    </submittedName>
</protein>
<evidence type="ECO:0000313" key="1">
    <source>
        <dbReference type="EMBL" id="MBY8826129.1"/>
    </source>
</evidence>
<comment type="caution">
    <text evidence="1">The sequence shown here is derived from an EMBL/GenBank/DDBJ whole genome shotgun (WGS) entry which is preliminary data.</text>
</comment>
<name>A0ABS7PYU0_9SPHN</name>
<dbReference type="RefSeq" id="WP_222993470.1">
    <property type="nucleotide sequence ID" value="NZ_JAINVV010000014.1"/>
</dbReference>
<dbReference type="Proteomes" id="UP000706039">
    <property type="component" value="Unassembled WGS sequence"/>
</dbReference>
<organism evidence="1 2">
    <name type="scientific">Sphingomonas colocasiae</name>
    <dbReference type="NCBI Taxonomy" id="1848973"/>
    <lineage>
        <taxon>Bacteria</taxon>
        <taxon>Pseudomonadati</taxon>
        <taxon>Pseudomonadota</taxon>
        <taxon>Alphaproteobacteria</taxon>
        <taxon>Sphingomonadales</taxon>
        <taxon>Sphingomonadaceae</taxon>
        <taxon>Sphingomonas</taxon>
    </lineage>
</organism>
<sequence length="141" mass="15671">MDDGGIVDNAVQIAAGGAGAGGGFYAIRWFFQWITGRLDRRQDLLDAQDQRVDREWQAIREELKADNDRMKARLEAISRQNEAIRFAFHHVAAALIRIDPKNPALIQAEQMLAKAFPVDFGMMLDRIDAAAAASELAKTDT</sequence>
<reference evidence="1 2" key="1">
    <citation type="submission" date="2021-08" db="EMBL/GenBank/DDBJ databases">
        <authorList>
            <person name="Tuo L."/>
        </authorList>
    </citation>
    <scope>NUCLEOTIDE SEQUENCE [LARGE SCALE GENOMIC DNA]</scope>
    <source>
        <strain evidence="1 2">JCM 31229</strain>
    </source>
</reference>
<dbReference type="EMBL" id="JAINVV010000014">
    <property type="protein sequence ID" value="MBY8826129.1"/>
    <property type="molecule type" value="Genomic_DNA"/>
</dbReference>
<evidence type="ECO:0000313" key="2">
    <source>
        <dbReference type="Proteomes" id="UP000706039"/>
    </source>
</evidence>
<keyword evidence="2" id="KW-1185">Reference proteome</keyword>
<accession>A0ABS7PYU0</accession>
<gene>
    <name evidence="1" type="ORF">K7G82_27760</name>
</gene>